<accession>A0A6G0YYC9</accession>
<proteinExistence type="predicted"/>
<dbReference type="EMBL" id="VUJU01001983">
    <property type="protein sequence ID" value="KAF0763023.1"/>
    <property type="molecule type" value="Genomic_DNA"/>
</dbReference>
<protein>
    <submittedName>
        <fullName evidence="1">Zinc finger MYM-type protein 1-like</fullName>
    </submittedName>
</protein>
<organism evidence="1 2">
    <name type="scientific">Aphis craccivora</name>
    <name type="common">Cowpea aphid</name>
    <dbReference type="NCBI Taxonomy" id="307492"/>
    <lineage>
        <taxon>Eukaryota</taxon>
        <taxon>Metazoa</taxon>
        <taxon>Ecdysozoa</taxon>
        <taxon>Arthropoda</taxon>
        <taxon>Hexapoda</taxon>
        <taxon>Insecta</taxon>
        <taxon>Pterygota</taxon>
        <taxon>Neoptera</taxon>
        <taxon>Paraneoptera</taxon>
        <taxon>Hemiptera</taxon>
        <taxon>Sternorrhyncha</taxon>
        <taxon>Aphidomorpha</taxon>
        <taxon>Aphidoidea</taxon>
        <taxon>Aphididae</taxon>
        <taxon>Aphidini</taxon>
        <taxon>Aphis</taxon>
        <taxon>Aphis</taxon>
    </lineage>
</organism>
<keyword evidence="2" id="KW-1185">Reference proteome</keyword>
<sequence>MIKNCLRQINKYFNLIHLKNITENNVYLNGYKLLQVTLKQPISFVICEQPFSVLPKINTWLRFSIGQNTRTGLTNLSILPIVYIEKCMAKLINVNKVINTFLEQDKTYNFCINYL</sequence>
<comment type="caution">
    <text evidence="1">The sequence shown here is derived from an EMBL/GenBank/DDBJ whole genome shotgun (WGS) entry which is preliminary data.</text>
</comment>
<evidence type="ECO:0000313" key="1">
    <source>
        <dbReference type="EMBL" id="KAF0763023.1"/>
    </source>
</evidence>
<name>A0A6G0YYC9_APHCR</name>
<dbReference type="AlphaFoldDB" id="A0A6G0YYC9"/>
<reference evidence="1 2" key="1">
    <citation type="submission" date="2019-08" db="EMBL/GenBank/DDBJ databases">
        <title>Whole genome of Aphis craccivora.</title>
        <authorList>
            <person name="Voronova N.V."/>
            <person name="Shulinski R.S."/>
            <person name="Bandarenka Y.V."/>
            <person name="Zhorov D.G."/>
            <person name="Warner D."/>
        </authorList>
    </citation>
    <scope>NUCLEOTIDE SEQUENCE [LARGE SCALE GENOMIC DNA]</scope>
    <source>
        <strain evidence="1">180601</strain>
        <tissue evidence="1">Whole Body</tissue>
    </source>
</reference>
<dbReference type="Proteomes" id="UP000478052">
    <property type="component" value="Unassembled WGS sequence"/>
</dbReference>
<evidence type="ECO:0000313" key="2">
    <source>
        <dbReference type="Proteomes" id="UP000478052"/>
    </source>
</evidence>
<gene>
    <name evidence="1" type="ORF">FWK35_00018558</name>
</gene>
<dbReference type="OrthoDB" id="10059291at2759"/>